<dbReference type="CDD" id="cd14978">
    <property type="entry name" value="7tmA_FMRFamide_R-like"/>
    <property type="match status" value="1"/>
</dbReference>
<feature type="domain" description="G-protein coupled receptors family 1 profile" evidence="9">
    <location>
        <begin position="178"/>
        <end position="458"/>
    </location>
</feature>
<gene>
    <name evidence="10" type="ORF">C7M84_006678</name>
</gene>
<protein>
    <recommendedName>
        <fullName evidence="9">G-protein coupled receptors family 1 profile domain-containing protein</fullName>
    </recommendedName>
</protein>
<dbReference type="PANTHER" id="PTHR47760">
    <property type="entry name" value="G-PROTEIN COUPLED RECEPTOR B0563.6-LIKE PROTEIN-RELATED"/>
    <property type="match status" value="1"/>
</dbReference>
<feature type="compositionally biased region" description="Basic and acidic residues" evidence="7">
    <location>
        <begin position="520"/>
        <end position="529"/>
    </location>
</feature>
<dbReference type="Pfam" id="PF00001">
    <property type="entry name" value="7tm_1"/>
    <property type="match status" value="1"/>
</dbReference>
<keyword evidence="11" id="KW-1185">Reference proteome</keyword>
<proteinExistence type="inferred from homology"/>
<feature type="region of interest" description="Disordered" evidence="7">
    <location>
        <begin position="500"/>
        <end position="529"/>
    </location>
</feature>
<accession>A0A3R7P403</accession>
<organism evidence="10 11">
    <name type="scientific">Penaeus vannamei</name>
    <name type="common">Whiteleg shrimp</name>
    <name type="synonym">Litopenaeus vannamei</name>
    <dbReference type="NCBI Taxonomy" id="6689"/>
    <lineage>
        <taxon>Eukaryota</taxon>
        <taxon>Metazoa</taxon>
        <taxon>Ecdysozoa</taxon>
        <taxon>Arthropoda</taxon>
        <taxon>Crustacea</taxon>
        <taxon>Multicrustacea</taxon>
        <taxon>Malacostraca</taxon>
        <taxon>Eumalacostraca</taxon>
        <taxon>Eucarida</taxon>
        <taxon>Decapoda</taxon>
        <taxon>Dendrobranchiata</taxon>
        <taxon>Penaeoidea</taxon>
        <taxon>Penaeidae</taxon>
        <taxon>Penaeus</taxon>
    </lineage>
</organism>
<reference evidence="10 11" key="2">
    <citation type="submission" date="2019-01" db="EMBL/GenBank/DDBJ databases">
        <title>The decoding of complex shrimp genome reveals the adaptation for benthos swimmer, frequently molting mechanism and breeding impact on genome.</title>
        <authorList>
            <person name="Sun Y."/>
            <person name="Gao Y."/>
            <person name="Yu Y."/>
        </authorList>
    </citation>
    <scope>NUCLEOTIDE SEQUENCE [LARGE SCALE GENOMIC DNA]</scope>
    <source>
        <tissue evidence="10">Muscle</tissue>
    </source>
</reference>
<feature type="transmembrane region" description="Helical" evidence="8">
    <location>
        <begin position="240"/>
        <end position="258"/>
    </location>
</feature>
<dbReference type="InterPro" id="IPR000276">
    <property type="entry name" value="GPCR_Rhodpsn"/>
</dbReference>
<dbReference type="InterPro" id="IPR017452">
    <property type="entry name" value="GPCR_Rhodpsn_7TM"/>
</dbReference>
<feature type="compositionally biased region" description="Polar residues" evidence="7">
    <location>
        <begin position="26"/>
        <end position="38"/>
    </location>
</feature>
<dbReference type="PANTHER" id="PTHR47760:SF1">
    <property type="entry name" value="G-PROTEIN COUPLED RECEPTORS FAMILY 1 PROFILE DOMAIN-CONTAINING PROTEIN"/>
    <property type="match status" value="1"/>
</dbReference>
<dbReference type="SUPFAM" id="SSF81321">
    <property type="entry name" value="Family A G protein-coupled receptor-like"/>
    <property type="match status" value="1"/>
</dbReference>
<evidence type="ECO:0000256" key="6">
    <source>
        <dbReference type="RuleBase" id="RU000688"/>
    </source>
</evidence>
<feature type="region of interest" description="Disordered" evidence="7">
    <location>
        <begin position="26"/>
        <end position="51"/>
    </location>
</feature>
<evidence type="ECO:0000313" key="11">
    <source>
        <dbReference type="Proteomes" id="UP000283509"/>
    </source>
</evidence>
<dbReference type="Proteomes" id="UP000283509">
    <property type="component" value="Unassembled WGS sequence"/>
</dbReference>
<feature type="transmembrane region" description="Helical" evidence="8">
    <location>
        <begin position="343"/>
        <end position="365"/>
    </location>
</feature>
<dbReference type="OrthoDB" id="10033446at2759"/>
<evidence type="ECO:0000256" key="1">
    <source>
        <dbReference type="ARBA" id="ARBA00004370"/>
    </source>
</evidence>
<evidence type="ECO:0000256" key="3">
    <source>
        <dbReference type="ARBA" id="ARBA00022692"/>
    </source>
</evidence>
<comment type="caution">
    <text evidence="10">The sequence shown here is derived from an EMBL/GenBank/DDBJ whole genome shotgun (WGS) entry which is preliminary data.</text>
</comment>
<feature type="transmembrane region" description="Helical" evidence="8">
    <location>
        <begin position="401"/>
        <end position="425"/>
    </location>
</feature>
<evidence type="ECO:0000256" key="5">
    <source>
        <dbReference type="ARBA" id="ARBA00023136"/>
    </source>
</evidence>
<reference evidence="10 11" key="1">
    <citation type="submission" date="2018-04" db="EMBL/GenBank/DDBJ databases">
        <authorList>
            <person name="Zhang X."/>
            <person name="Yuan J."/>
            <person name="Li F."/>
            <person name="Xiang J."/>
        </authorList>
    </citation>
    <scope>NUCLEOTIDE SEQUENCE [LARGE SCALE GENOMIC DNA]</scope>
    <source>
        <tissue evidence="10">Muscle</tissue>
    </source>
</reference>
<evidence type="ECO:0000256" key="2">
    <source>
        <dbReference type="ARBA" id="ARBA00010663"/>
    </source>
</evidence>
<dbReference type="PROSITE" id="PS50262">
    <property type="entry name" value="G_PROTEIN_RECEP_F1_2"/>
    <property type="match status" value="1"/>
</dbReference>
<comment type="similarity">
    <text evidence="2 6">Belongs to the G-protein coupled receptor 1 family.</text>
</comment>
<dbReference type="GO" id="GO:0016020">
    <property type="term" value="C:membrane"/>
    <property type="evidence" value="ECO:0007669"/>
    <property type="project" value="UniProtKB-SubCell"/>
</dbReference>
<dbReference type="PRINTS" id="PR00237">
    <property type="entry name" value="GPCRRHODOPSN"/>
</dbReference>
<feature type="transmembrane region" description="Helical" evidence="8">
    <location>
        <begin position="198"/>
        <end position="220"/>
    </location>
</feature>
<evidence type="ECO:0000313" key="10">
    <source>
        <dbReference type="EMBL" id="ROT74816.1"/>
    </source>
</evidence>
<keyword evidence="5 8" id="KW-0472">Membrane</keyword>
<dbReference type="PROSITE" id="PS00237">
    <property type="entry name" value="G_PROTEIN_RECEP_F1_1"/>
    <property type="match status" value="1"/>
</dbReference>
<feature type="transmembrane region" description="Helical" evidence="8">
    <location>
        <begin position="278"/>
        <end position="295"/>
    </location>
</feature>
<dbReference type="EMBL" id="QCYY01001843">
    <property type="protein sequence ID" value="ROT74816.1"/>
    <property type="molecule type" value="Genomic_DNA"/>
</dbReference>
<evidence type="ECO:0000256" key="7">
    <source>
        <dbReference type="SAM" id="MobiDB-lite"/>
    </source>
</evidence>
<feature type="transmembrane region" description="Helical" evidence="8">
    <location>
        <begin position="448"/>
        <end position="469"/>
    </location>
</feature>
<keyword evidence="3 6" id="KW-0812">Transmembrane</keyword>
<comment type="subcellular location">
    <subcellularLocation>
        <location evidence="1">Membrane</location>
    </subcellularLocation>
</comment>
<name>A0A3R7P403_PENVA</name>
<evidence type="ECO:0000256" key="8">
    <source>
        <dbReference type="SAM" id="Phobius"/>
    </source>
</evidence>
<keyword evidence="6" id="KW-0675">Receptor</keyword>
<evidence type="ECO:0000256" key="4">
    <source>
        <dbReference type="ARBA" id="ARBA00022989"/>
    </source>
</evidence>
<sequence>MSTSPQLKGTGWLTNMRADRRKQCCTSSLTQVTRQPSSRDGPCPPSRQSSVVCREKRSRMPGVRSHWHWRQVGLYSSIFADCERTEKRSLIPETEKISVFFLPLSESPSSLLTTSLQHDPYGWTFWVATFMDTFFPPPGGSVALGPRENDWQQEQVARTRFIAYGVVAPISVAVGIVGNLFTIILLRQPQFRGVTFTYFLVLALSDLLSLCMVVSMLVHFQHEKTLAFSTAVWYAHFEVFLVNMPMSVSVLVVVFITVDRFYSVCRPTHFTAIHTERCARLAIAGSVAFSVLVWLPTCFLMQPVECVEPKCTPPDNRTWWVVHFNSKLFPEDWYRPYAWVRQALLSFIPIILLVVLNALTMRGFLRLRARRNEMARSSASGSLQLTVSSTAERRHRKEQHLISLLVAVMITFSVTMLPSGIFNAIHTDNPKHETTYEVFRAVGNNLEILSHAINFYMYILCSRTIRVALKNIFRRRRQVSLAGASVSRVLIAVQQLAKNNGRGKTPSAEPTRTAGYADTEELREQANET</sequence>
<dbReference type="InterPro" id="IPR053093">
    <property type="entry name" value="GPCR-like"/>
</dbReference>
<evidence type="ECO:0000259" key="9">
    <source>
        <dbReference type="PROSITE" id="PS50262"/>
    </source>
</evidence>
<keyword evidence="6" id="KW-0297">G-protein coupled receptor</keyword>
<feature type="transmembrane region" description="Helical" evidence="8">
    <location>
        <begin position="161"/>
        <end position="186"/>
    </location>
</feature>
<keyword evidence="6" id="KW-0807">Transducer</keyword>
<dbReference type="Gene3D" id="1.20.1070.10">
    <property type="entry name" value="Rhodopsin 7-helix transmembrane proteins"/>
    <property type="match status" value="1"/>
</dbReference>
<keyword evidence="4 8" id="KW-1133">Transmembrane helix</keyword>
<dbReference type="AlphaFoldDB" id="A0A3R7P403"/>
<dbReference type="GO" id="GO:0004930">
    <property type="term" value="F:G protein-coupled receptor activity"/>
    <property type="evidence" value="ECO:0007669"/>
    <property type="project" value="UniProtKB-KW"/>
</dbReference>